<dbReference type="AlphaFoldDB" id="A0AAJ8L1Z3"/>
<feature type="compositionally biased region" description="Polar residues" evidence="1">
    <location>
        <begin position="810"/>
        <end position="819"/>
    </location>
</feature>
<dbReference type="KEGG" id="kpin:30174797"/>
<feature type="compositionally biased region" description="Polar residues" evidence="1">
    <location>
        <begin position="571"/>
        <end position="582"/>
    </location>
</feature>
<evidence type="ECO:0000256" key="1">
    <source>
        <dbReference type="SAM" id="MobiDB-lite"/>
    </source>
</evidence>
<dbReference type="InterPro" id="IPR011993">
    <property type="entry name" value="PH-like_dom_sf"/>
</dbReference>
<dbReference type="PANTHER" id="PTHR45924">
    <property type="entry name" value="FI17866P1"/>
    <property type="match status" value="1"/>
</dbReference>
<feature type="region of interest" description="Disordered" evidence="1">
    <location>
        <begin position="781"/>
        <end position="847"/>
    </location>
</feature>
<dbReference type="EMBL" id="CP144520">
    <property type="protein sequence ID" value="WWC67690.1"/>
    <property type="molecule type" value="Genomic_DNA"/>
</dbReference>
<dbReference type="GeneID" id="30174797"/>
<feature type="region of interest" description="Disordered" evidence="1">
    <location>
        <begin position="275"/>
        <end position="381"/>
    </location>
</feature>
<dbReference type="InterPro" id="IPR000219">
    <property type="entry name" value="DH_dom"/>
</dbReference>
<organism evidence="3 4">
    <name type="scientific">Kwoniella pini CBS 10737</name>
    <dbReference type="NCBI Taxonomy" id="1296096"/>
    <lineage>
        <taxon>Eukaryota</taxon>
        <taxon>Fungi</taxon>
        <taxon>Dikarya</taxon>
        <taxon>Basidiomycota</taxon>
        <taxon>Agaricomycotina</taxon>
        <taxon>Tremellomycetes</taxon>
        <taxon>Tremellales</taxon>
        <taxon>Cryptococcaceae</taxon>
        <taxon>Kwoniella</taxon>
    </lineage>
</organism>
<feature type="region of interest" description="Disordered" evidence="1">
    <location>
        <begin position="681"/>
        <end position="767"/>
    </location>
</feature>
<dbReference type="RefSeq" id="XP_070058523.1">
    <property type="nucleotide sequence ID" value="XM_070202422.1"/>
</dbReference>
<feature type="compositionally biased region" description="Low complexity" evidence="1">
    <location>
        <begin position="364"/>
        <end position="381"/>
    </location>
</feature>
<feature type="compositionally biased region" description="Polar residues" evidence="1">
    <location>
        <begin position="294"/>
        <end position="309"/>
    </location>
</feature>
<feature type="compositionally biased region" description="Polar residues" evidence="1">
    <location>
        <begin position="38"/>
        <end position="52"/>
    </location>
</feature>
<dbReference type="InterPro" id="IPR035899">
    <property type="entry name" value="DBL_dom_sf"/>
</dbReference>
<feature type="compositionally biased region" description="Low complexity" evidence="1">
    <location>
        <begin position="54"/>
        <end position="76"/>
    </location>
</feature>
<reference evidence="3" key="2">
    <citation type="submission" date="2024-02" db="EMBL/GenBank/DDBJ databases">
        <title>Comparative genomics of Cryptococcus and Kwoniella reveals pathogenesis evolution and contrasting modes of karyotype evolution via chromosome fusion or intercentromeric recombination.</title>
        <authorList>
            <person name="Coelho M.A."/>
            <person name="David-Palma M."/>
            <person name="Shea T."/>
            <person name="Bowers K."/>
            <person name="McGinley-Smith S."/>
            <person name="Mohammad A.W."/>
            <person name="Gnirke A."/>
            <person name="Yurkov A.M."/>
            <person name="Nowrousian M."/>
            <person name="Sun S."/>
            <person name="Cuomo C.A."/>
            <person name="Heitman J."/>
        </authorList>
    </citation>
    <scope>NUCLEOTIDE SEQUENCE</scope>
    <source>
        <strain evidence="3">CBS 10737</strain>
    </source>
</reference>
<feature type="compositionally biased region" description="Polar residues" evidence="1">
    <location>
        <begin position="1"/>
        <end position="10"/>
    </location>
</feature>
<feature type="region of interest" description="Disordered" evidence="1">
    <location>
        <begin position="1"/>
        <end position="94"/>
    </location>
</feature>
<proteinExistence type="predicted"/>
<feature type="compositionally biased region" description="Polar residues" evidence="1">
    <location>
        <begin position="319"/>
        <end position="331"/>
    </location>
</feature>
<name>A0AAJ8L1Z3_9TREE</name>
<protein>
    <recommendedName>
        <fullName evidence="2">DH domain-containing protein</fullName>
    </recommendedName>
</protein>
<feature type="domain" description="DH" evidence="2">
    <location>
        <begin position="90"/>
        <end position="276"/>
    </location>
</feature>
<dbReference type="Gene3D" id="2.30.29.30">
    <property type="entry name" value="Pleckstrin-homology domain (PH domain)/Phosphotyrosine-binding domain (PTB)"/>
    <property type="match status" value="1"/>
</dbReference>
<feature type="compositionally biased region" description="Low complexity" evidence="1">
    <location>
        <begin position="744"/>
        <end position="756"/>
    </location>
</feature>
<feature type="compositionally biased region" description="Acidic residues" evidence="1">
    <location>
        <begin position="824"/>
        <end position="842"/>
    </location>
</feature>
<dbReference type="Gene3D" id="1.20.900.10">
    <property type="entry name" value="Dbl homology (DH) domain"/>
    <property type="match status" value="1"/>
</dbReference>
<feature type="compositionally biased region" description="Polar residues" evidence="1">
    <location>
        <begin position="719"/>
        <end position="728"/>
    </location>
</feature>
<reference evidence="3" key="1">
    <citation type="submission" date="2013-07" db="EMBL/GenBank/DDBJ databases">
        <authorList>
            <consortium name="The Broad Institute Genome Sequencing Platform"/>
            <person name="Cuomo C."/>
            <person name="Litvintseva A."/>
            <person name="Chen Y."/>
            <person name="Heitman J."/>
            <person name="Sun S."/>
            <person name="Springer D."/>
            <person name="Dromer F."/>
            <person name="Young S.K."/>
            <person name="Zeng Q."/>
            <person name="Gargeya S."/>
            <person name="Fitzgerald M."/>
            <person name="Abouelleil A."/>
            <person name="Alvarado L."/>
            <person name="Berlin A.M."/>
            <person name="Chapman S.B."/>
            <person name="Dewar J."/>
            <person name="Goldberg J."/>
            <person name="Griggs A."/>
            <person name="Gujja S."/>
            <person name="Hansen M."/>
            <person name="Howarth C."/>
            <person name="Imamovic A."/>
            <person name="Larimer J."/>
            <person name="McCowan C."/>
            <person name="Murphy C."/>
            <person name="Pearson M."/>
            <person name="Priest M."/>
            <person name="Roberts A."/>
            <person name="Saif S."/>
            <person name="Shea T."/>
            <person name="Sykes S."/>
            <person name="Wortman J."/>
            <person name="Nusbaum C."/>
            <person name="Birren B."/>
        </authorList>
    </citation>
    <scope>NUCLEOTIDE SEQUENCE</scope>
    <source>
        <strain evidence="3">CBS 10737</strain>
    </source>
</reference>
<keyword evidence="4" id="KW-1185">Reference proteome</keyword>
<dbReference type="GO" id="GO:0005085">
    <property type="term" value="F:guanyl-nucleotide exchange factor activity"/>
    <property type="evidence" value="ECO:0007669"/>
    <property type="project" value="InterPro"/>
</dbReference>
<feature type="compositionally biased region" description="Pro residues" evidence="1">
    <location>
        <begin position="21"/>
        <end position="31"/>
    </location>
</feature>
<feature type="compositionally biased region" description="Basic and acidic residues" evidence="1">
    <location>
        <begin position="82"/>
        <end position="91"/>
    </location>
</feature>
<sequence length="966" mass="105601">MTSYQTSTAGPSRPTYASYPSQPPSISPGPSPLIDQDQWPQNGQYNNIQMPQPRNVSGSNSASTSVSRSASGASVHGSGGTARDDGGEGSKRNPLVDLIDSEKIYVEQLSLVIRKVAAAWSRKDFPPPKLDAMFRCVEAVYRANRAFGSKLKEIGPNPASPKALGDLLMRWIDDLEPAYLKYCTNFLTGFDSYQPVTRNLLLDDILQEISSSCSPTPPLSRWSLDALFILPYTRLRYYRKLYARLLRSTKEGRSDHKLLVVANERLEGLVSQVESRLEMDVSDNNSPTDEHRISAQSYAGGTKPNSREQSWSEKERVSRTSSAMDSSMESHTNSRIEDRNSGGSAVTNLTSMTQSPQRRPHIQVSTTSNTNLVSSSSTTISASAPLSDLELRIDPERTIDLFSMTPKKCKLQMNPPSLPFTRSLRSSHDVTVYFTPNSTGQQVTHRRAHIFILSDLFLVAEWMEASEKASKAQQVARDQPDRVGHGGPMPEMWLSYPPLAGKHLMVAEGQQVNVLTVMIMKKETFVIHAESDIARDQIMKDLIECIDFASGATRPSTAAPSPINPDPRSPSLASLENRSNESVFPPLRYPSPFSNSSSPSTSPRPNDQPDMPPMPLAGNALVSQMNQISLQPGEAIAWPRGPTPPQALPQPSHNVSPASGAPTMAVLPPRGASLRPRVQSNNMQSPPQHHMPQMSHMPGLAFDRSSDPQMMPGGAPLPRSSSGRSVQSAPRLHMNGEIPPVPPISRSGPSGSFSSSDHGHPQMPVAPFAQNNHMIGRSRSLEPLRAPEPPSARFSSFESGPNLGGIGRSSPLTSDQLDNTNRDDDGEEEDDDDDIPPEEEITEITSLTGPTIISAQMKCKVFLKQEHQKWKSLGSGKLKLYVQKIGQPIKQLVVENDSSSSKSQMIISTIVLTDGVERVAKTGVAIEISDKGKRTGIIYMIQLRNEKSAMGLFESLLQGSDRAVNR</sequence>
<feature type="region of interest" description="Disordered" evidence="1">
    <location>
        <begin position="553"/>
        <end position="618"/>
    </location>
</feature>
<feature type="region of interest" description="Disordered" evidence="1">
    <location>
        <begin position="639"/>
        <end position="661"/>
    </location>
</feature>
<evidence type="ECO:0000313" key="4">
    <source>
        <dbReference type="Proteomes" id="UP000094020"/>
    </source>
</evidence>
<dbReference type="Proteomes" id="UP000094020">
    <property type="component" value="Chromosome 2"/>
</dbReference>
<evidence type="ECO:0000313" key="3">
    <source>
        <dbReference type="EMBL" id="WWC67690.1"/>
    </source>
</evidence>
<evidence type="ECO:0000259" key="2">
    <source>
        <dbReference type="PROSITE" id="PS50010"/>
    </source>
</evidence>
<dbReference type="SMART" id="SM00325">
    <property type="entry name" value="RhoGEF"/>
    <property type="match status" value="1"/>
</dbReference>
<accession>A0AAJ8L1Z3</accession>
<dbReference type="PANTHER" id="PTHR45924:SF2">
    <property type="entry name" value="FI17866P1"/>
    <property type="match status" value="1"/>
</dbReference>
<gene>
    <name evidence="3" type="ORF">I206_101602</name>
</gene>
<feature type="compositionally biased region" description="Polar residues" evidence="1">
    <location>
        <begin position="341"/>
        <end position="357"/>
    </location>
</feature>
<dbReference type="GO" id="GO:0031267">
    <property type="term" value="F:small GTPase binding"/>
    <property type="evidence" value="ECO:0007669"/>
    <property type="project" value="TreeGrafter"/>
</dbReference>
<feature type="compositionally biased region" description="Low complexity" evidence="1">
    <location>
        <begin position="590"/>
        <end position="605"/>
    </location>
</feature>
<dbReference type="Pfam" id="PF00621">
    <property type="entry name" value="RhoGEF"/>
    <property type="match status" value="1"/>
</dbReference>
<dbReference type="PROSITE" id="PS50010">
    <property type="entry name" value="DH_2"/>
    <property type="match status" value="1"/>
</dbReference>
<dbReference type="SUPFAM" id="SSF48065">
    <property type="entry name" value="DBL homology domain (DH-domain)"/>
    <property type="match status" value="1"/>
</dbReference>